<evidence type="ECO:0000256" key="4">
    <source>
        <dbReference type="ARBA" id="ARBA00022630"/>
    </source>
</evidence>
<accession>A0A410GE01</accession>
<dbReference type="AlphaFoldDB" id="A0A410GE01"/>
<keyword evidence="5" id="KW-0274">FAD</keyword>
<dbReference type="InterPro" id="IPR018168">
    <property type="entry name" value="Ubi_Hdrlase_CS"/>
</dbReference>
<protein>
    <submittedName>
        <fullName evidence="9">Ubiquinone biosynthesis protein UbiH</fullName>
    </submittedName>
</protein>
<keyword evidence="10" id="KW-1185">Reference proteome</keyword>
<gene>
    <name evidence="9" type="ORF">CKA81_12185</name>
</gene>
<dbReference type="OrthoDB" id="9769565at2"/>
<dbReference type="InterPro" id="IPR002938">
    <property type="entry name" value="FAD-bd"/>
</dbReference>
<dbReference type="PROSITE" id="PS01304">
    <property type="entry name" value="UBIH"/>
    <property type="match status" value="1"/>
</dbReference>
<dbReference type="EMBL" id="CP022987">
    <property type="protein sequence ID" value="QAA94499.1"/>
    <property type="molecule type" value="Genomic_DNA"/>
</dbReference>
<dbReference type="UniPathway" id="UPA00232"/>
<keyword evidence="6" id="KW-0560">Oxidoreductase</keyword>
<reference evidence="9 10" key="1">
    <citation type="submission" date="2017-08" db="EMBL/GenBank/DDBJ databases">
        <authorList>
            <person name="Park S.-J."/>
            <person name="Kim H."/>
        </authorList>
    </citation>
    <scope>NUCLEOTIDE SEQUENCE [LARGE SCALE GENOMIC DNA]</scope>
    <source>
        <strain evidence="10">ye3</strain>
    </source>
</reference>
<evidence type="ECO:0000313" key="10">
    <source>
        <dbReference type="Proteomes" id="UP000283474"/>
    </source>
</evidence>
<proteinExistence type="inferred from homology"/>
<dbReference type="Proteomes" id="UP000283474">
    <property type="component" value="Chromosome"/>
</dbReference>
<dbReference type="GO" id="GO:0071949">
    <property type="term" value="F:FAD binding"/>
    <property type="evidence" value="ECO:0007669"/>
    <property type="project" value="InterPro"/>
</dbReference>
<dbReference type="InterPro" id="IPR010971">
    <property type="entry name" value="UbiH/COQ6"/>
</dbReference>
<keyword evidence="9" id="KW-0830">Ubiquinone</keyword>
<dbReference type="GO" id="GO:0006744">
    <property type="term" value="P:ubiquinone biosynthetic process"/>
    <property type="evidence" value="ECO:0007669"/>
    <property type="project" value="UniProtKB-UniPathway"/>
</dbReference>
<dbReference type="RefSeq" id="WP_128355497.1">
    <property type="nucleotide sequence ID" value="NZ_CP022987.1"/>
</dbReference>
<dbReference type="Pfam" id="PF01494">
    <property type="entry name" value="FAD_binding_3"/>
    <property type="match status" value="1"/>
</dbReference>
<evidence type="ECO:0000256" key="1">
    <source>
        <dbReference type="ARBA" id="ARBA00001974"/>
    </source>
</evidence>
<sequence length="391" mass="41771">MKKESVVICGTGIVGLATALGLTKAGFDLTLLGPRKAPGVVQPDVYCPRVYAISAASQALLARLGVWSMMDAGRVTPVESMEIYGDASGMVNLHAWQAAETELAWIVESSEMERVLQQAVQVFGISWLTEKFERLESRTVFTDTGRAMTPSLLVGADGAASPVRTAAGISQQSRAYGDTGVVCHLTCELPHQHAALQWFTGDTVLALLPMPDTADGHQVSMVWSMPEAMAAELLAMPQEQRSTTLATRLAAATGGRLGALRVRSPLFGFPLFLQSSGMVAPGVALVGDAAHRVHPLAGQGLNLGLADVDALVQTLTNKEPYRNAGDMRVLNRYRRVRAEPLLAMRLATDGLHRLFAAQAAPLAWARNAGMQCADRLPFIKRLLIGAAAGRH</sequence>
<dbReference type="Gene3D" id="3.50.50.60">
    <property type="entry name" value="FAD/NAD(P)-binding domain"/>
    <property type="match status" value="2"/>
</dbReference>
<dbReference type="InterPro" id="IPR036188">
    <property type="entry name" value="FAD/NAD-bd_sf"/>
</dbReference>
<evidence type="ECO:0000313" key="9">
    <source>
        <dbReference type="EMBL" id="QAA94499.1"/>
    </source>
</evidence>
<dbReference type="PRINTS" id="PR00420">
    <property type="entry name" value="RNGMNOXGNASE"/>
</dbReference>
<dbReference type="PANTHER" id="PTHR43876">
    <property type="entry name" value="UBIQUINONE BIOSYNTHESIS MONOOXYGENASE COQ6, MITOCHONDRIAL"/>
    <property type="match status" value="1"/>
</dbReference>
<evidence type="ECO:0000259" key="8">
    <source>
        <dbReference type="Pfam" id="PF01494"/>
    </source>
</evidence>
<keyword evidence="4" id="KW-0285">Flavoprotein</keyword>
<dbReference type="GO" id="GO:0004497">
    <property type="term" value="F:monooxygenase activity"/>
    <property type="evidence" value="ECO:0007669"/>
    <property type="project" value="UniProtKB-KW"/>
</dbReference>
<name>A0A410GE01_9BURK</name>
<dbReference type="PANTHER" id="PTHR43876:SF7">
    <property type="entry name" value="UBIQUINONE BIOSYNTHESIS MONOOXYGENASE COQ6, MITOCHONDRIAL"/>
    <property type="match status" value="1"/>
</dbReference>
<dbReference type="GO" id="GO:0016705">
    <property type="term" value="F:oxidoreductase activity, acting on paired donors, with incorporation or reduction of molecular oxygen"/>
    <property type="evidence" value="ECO:0007669"/>
    <property type="project" value="InterPro"/>
</dbReference>
<comment type="similarity">
    <text evidence="3">Belongs to the UbiH/COQ6 family.</text>
</comment>
<comment type="pathway">
    <text evidence="2">Cofactor biosynthesis; ubiquinone biosynthesis.</text>
</comment>
<evidence type="ECO:0000256" key="2">
    <source>
        <dbReference type="ARBA" id="ARBA00004749"/>
    </source>
</evidence>
<evidence type="ECO:0000256" key="3">
    <source>
        <dbReference type="ARBA" id="ARBA00005349"/>
    </source>
</evidence>
<feature type="domain" description="FAD-binding" evidence="8">
    <location>
        <begin position="5"/>
        <end position="338"/>
    </location>
</feature>
<evidence type="ECO:0000256" key="5">
    <source>
        <dbReference type="ARBA" id="ARBA00022827"/>
    </source>
</evidence>
<evidence type="ECO:0000256" key="6">
    <source>
        <dbReference type="ARBA" id="ARBA00023002"/>
    </source>
</evidence>
<evidence type="ECO:0000256" key="7">
    <source>
        <dbReference type="ARBA" id="ARBA00023033"/>
    </source>
</evidence>
<dbReference type="NCBIfam" id="TIGR01988">
    <property type="entry name" value="Ubi-OHases"/>
    <property type="match status" value="1"/>
</dbReference>
<dbReference type="SUPFAM" id="SSF51905">
    <property type="entry name" value="FAD/NAD(P)-binding domain"/>
    <property type="match status" value="1"/>
</dbReference>
<dbReference type="KEGG" id="pus:CKA81_12185"/>
<comment type="cofactor">
    <cofactor evidence="1">
        <name>FAD</name>
        <dbReference type="ChEBI" id="CHEBI:57692"/>
    </cofactor>
</comment>
<dbReference type="InterPro" id="IPR051205">
    <property type="entry name" value="UbiH/COQ6_monooxygenase"/>
</dbReference>
<organism evidence="9 10">
    <name type="scientific">Pollutimonas thiosulfatoxidans</name>
    <dbReference type="NCBI Taxonomy" id="2028345"/>
    <lineage>
        <taxon>Bacteria</taxon>
        <taxon>Pseudomonadati</taxon>
        <taxon>Pseudomonadota</taxon>
        <taxon>Betaproteobacteria</taxon>
        <taxon>Burkholderiales</taxon>
        <taxon>Alcaligenaceae</taxon>
        <taxon>Pollutimonas</taxon>
    </lineage>
</organism>
<keyword evidence="7" id="KW-0503">Monooxygenase</keyword>